<dbReference type="AlphaFoldDB" id="A0A2G4YW42"/>
<reference evidence="7 8" key="1">
    <citation type="submission" date="2017-10" db="EMBL/GenBank/DDBJ databases">
        <title>Frigbacter circumglobatus gen. nov. sp. nov., isolated from sediment cultured in situ.</title>
        <authorList>
            <person name="Zhao Z."/>
        </authorList>
    </citation>
    <scope>NUCLEOTIDE SEQUENCE [LARGE SCALE GENOMIC DNA]</scope>
    <source>
        <strain evidence="7 8">ZYL</strain>
    </source>
</reference>
<dbReference type="Proteomes" id="UP000229730">
    <property type="component" value="Unassembled WGS sequence"/>
</dbReference>
<name>A0A2G4YW42_9PROT</name>
<accession>A0A2G4YW42</accession>
<comment type="caution">
    <text evidence="7">The sequence shown here is derived from an EMBL/GenBank/DDBJ whole genome shotgun (WGS) entry which is preliminary data.</text>
</comment>
<dbReference type="SUPFAM" id="SSF88946">
    <property type="entry name" value="Sigma2 domain of RNA polymerase sigma factors"/>
    <property type="match status" value="1"/>
</dbReference>
<dbReference type="OrthoDB" id="7620544at2"/>
<dbReference type="Gene3D" id="1.10.1740.10">
    <property type="match status" value="1"/>
</dbReference>
<evidence type="ECO:0000259" key="6">
    <source>
        <dbReference type="Pfam" id="PF08281"/>
    </source>
</evidence>
<keyword evidence="2" id="KW-0805">Transcription regulation</keyword>
<gene>
    <name evidence="7" type="ORF">CRD36_01355</name>
</gene>
<dbReference type="GO" id="GO:0006352">
    <property type="term" value="P:DNA-templated transcription initiation"/>
    <property type="evidence" value="ECO:0007669"/>
    <property type="project" value="InterPro"/>
</dbReference>
<dbReference type="GO" id="GO:0016987">
    <property type="term" value="F:sigma factor activity"/>
    <property type="evidence" value="ECO:0007669"/>
    <property type="project" value="UniProtKB-KW"/>
</dbReference>
<keyword evidence="4" id="KW-0804">Transcription</keyword>
<dbReference type="InterPro" id="IPR013325">
    <property type="entry name" value="RNA_pol_sigma_r2"/>
</dbReference>
<evidence type="ECO:0000313" key="8">
    <source>
        <dbReference type="Proteomes" id="UP000229730"/>
    </source>
</evidence>
<evidence type="ECO:0000259" key="5">
    <source>
        <dbReference type="Pfam" id="PF04542"/>
    </source>
</evidence>
<dbReference type="GO" id="GO:0003677">
    <property type="term" value="F:DNA binding"/>
    <property type="evidence" value="ECO:0007669"/>
    <property type="project" value="InterPro"/>
</dbReference>
<keyword evidence="3" id="KW-0731">Sigma factor</keyword>
<dbReference type="RefSeq" id="WP_099470933.1">
    <property type="nucleotide sequence ID" value="NZ_CP041025.1"/>
</dbReference>
<evidence type="ECO:0000256" key="4">
    <source>
        <dbReference type="ARBA" id="ARBA00023163"/>
    </source>
</evidence>
<dbReference type="Pfam" id="PF08281">
    <property type="entry name" value="Sigma70_r4_2"/>
    <property type="match status" value="1"/>
</dbReference>
<evidence type="ECO:0000256" key="1">
    <source>
        <dbReference type="ARBA" id="ARBA00010641"/>
    </source>
</evidence>
<dbReference type="InterPro" id="IPR007627">
    <property type="entry name" value="RNA_pol_sigma70_r2"/>
</dbReference>
<evidence type="ECO:0000256" key="2">
    <source>
        <dbReference type="ARBA" id="ARBA00023015"/>
    </source>
</evidence>
<evidence type="ECO:0000256" key="3">
    <source>
        <dbReference type="ARBA" id="ARBA00023082"/>
    </source>
</evidence>
<evidence type="ECO:0008006" key="9">
    <source>
        <dbReference type="Google" id="ProtNLM"/>
    </source>
</evidence>
<dbReference type="InterPro" id="IPR014284">
    <property type="entry name" value="RNA_pol_sigma-70_dom"/>
</dbReference>
<dbReference type="NCBIfam" id="TIGR02937">
    <property type="entry name" value="sigma70-ECF"/>
    <property type="match status" value="1"/>
</dbReference>
<dbReference type="InParanoid" id="A0A2G4YW42"/>
<feature type="domain" description="RNA polymerase sigma-70 region 2" evidence="5">
    <location>
        <begin position="59"/>
        <end position="114"/>
    </location>
</feature>
<dbReference type="Pfam" id="PF04542">
    <property type="entry name" value="Sigma70_r2"/>
    <property type="match status" value="1"/>
</dbReference>
<organism evidence="7 8">
    <name type="scientific">Paremcibacter congregatus</name>
    <dbReference type="NCBI Taxonomy" id="2043170"/>
    <lineage>
        <taxon>Bacteria</taxon>
        <taxon>Pseudomonadati</taxon>
        <taxon>Pseudomonadota</taxon>
        <taxon>Alphaproteobacteria</taxon>
        <taxon>Emcibacterales</taxon>
        <taxon>Emcibacteraceae</taxon>
        <taxon>Paremcibacter</taxon>
    </lineage>
</organism>
<dbReference type="InterPro" id="IPR013324">
    <property type="entry name" value="RNA_pol_sigma_r3/r4-like"/>
</dbReference>
<keyword evidence="8" id="KW-1185">Reference proteome</keyword>
<comment type="similarity">
    <text evidence="1">Belongs to the sigma-70 factor family. ECF subfamily.</text>
</comment>
<dbReference type="EMBL" id="PDEM01000007">
    <property type="protein sequence ID" value="PHZ86557.1"/>
    <property type="molecule type" value="Genomic_DNA"/>
</dbReference>
<dbReference type="PANTHER" id="PTHR43133:SF63">
    <property type="entry name" value="RNA POLYMERASE SIGMA FACTOR FECI-RELATED"/>
    <property type="match status" value="1"/>
</dbReference>
<feature type="domain" description="RNA polymerase sigma factor 70 region 4 type 2" evidence="6">
    <location>
        <begin position="153"/>
        <end position="196"/>
    </location>
</feature>
<dbReference type="SUPFAM" id="SSF88659">
    <property type="entry name" value="Sigma3 and sigma4 domains of RNA polymerase sigma factors"/>
    <property type="match status" value="1"/>
</dbReference>
<sequence>MSNGYMRLVRSDTPSMIDLNKRISQEESVGLKSRTRIEMNKGSLLDTLYRKYWDSLCTSLRMRYGNGPPDPEDVAQVTFERVSRLEGLESIHNPRGFLITIAGRIFIDETRRRGVSDKYIDEQLKIYGVVVEEITPERVYNAREEFKIILQDLNEFSSQVKEVVLRHRVLGQTYDEISKATGLSPASISRYLKAAMITIFKKKADQLKYEKGE</sequence>
<dbReference type="InterPro" id="IPR039425">
    <property type="entry name" value="RNA_pol_sigma-70-like"/>
</dbReference>
<protein>
    <recommendedName>
        <fullName evidence="9">RNA polymerase subunit sigma-70</fullName>
    </recommendedName>
</protein>
<dbReference type="PANTHER" id="PTHR43133">
    <property type="entry name" value="RNA POLYMERASE ECF-TYPE SIGMA FACTO"/>
    <property type="match status" value="1"/>
</dbReference>
<dbReference type="InterPro" id="IPR013249">
    <property type="entry name" value="RNA_pol_sigma70_r4_t2"/>
</dbReference>
<evidence type="ECO:0000313" key="7">
    <source>
        <dbReference type="EMBL" id="PHZ86557.1"/>
    </source>
</evidence>
<proteinExistence type="inferred from homology"/>